<dbReference type="InterPro" id="IPR007236">
    <property type="entry name" value="SlyX"/>
</dbReference>
<dbReference type="PANTHER" id="PTHR36508">
    <property type="entry name" value="PROTEIN SLYX"/>
    <property type="match status" value="1"/>
</dbReference>
<name>A0A328P8I1_9GAMM</name>
<sequence>MSVSDDSLQQRLTELEVRLTFIDDTVSALASADAELSMRIAALEEVIRGLRSELSSLRTSQGHDPHSEPPPPHY</sequence>
<organism evidence="2 3">
    <name type="scientific">Dyella jiangningensis</name>
    <dbReference type="NCBI Taxonomy" id="1379159"/>
    <lineage>
        <taxon>Bacteria</taxon>
        <taxon>Pseudomonadati</taxon>
        <taxon>Pseudomonadota</taxon>
        <taxon>Gammaproteobacteria</taxon>
        <taxon>Lysobacterales</taxon>
        <taxon>Rhodanobacteraceae</taxon>
        <taxon>Dyella</taxon>
    </lineage>
</organism>
<dbReference type="EMBL" id="NFZS01000001">
    <property type="protein sequence ID" value="RAO77970.1"/>
    <property type="molecule type" value="Genomic_DNA"/>
</dbReference>
<evidence type="ECO:0000256" key="1">
    <source>
        <dbReference type="SAM" id="MobiDB-lite"/>
    </source>
</evidence>
<dbReference type="PANTHER" id="PTHR36508:SF1">
    <property type="entry name" value="PROTEIN SLYX"/>
    <property type="match status" value="1"/>
</dbReference>
<comment type="caution">
    <text evidence="2">The sequence shown here is derived from an EMBL/GenBank/DDBJ whole genome shotgun (WGS) entry which is preliminary data.</text>
</comment>
<dbReference type="Proteomes" id="UP000248926">
    <property type="component" value="Unassembled WGS sequence"/>
</dbReference>
<dbReference type="Gene3D" id="1.20.5.300">
    <property type="match status" value="1"/>
</dbReference>
<dbReference type="AlphaFoldDB" id="A0A328P8I1"/>
<reference evidence="2 3" key="1">
    <citation type="journal article" date="2018" name="Genet. Mol. Biol.">
        <title>The genome sequence of Dyella jiangningensis FCAV SCS01 from a lignocellulose-decomposing microbial consortium metagenome reveals potential for biotechnological applications.</title>
        <authorList>
            <person name="Desiderato J.G."/>
            <person name="Alvarenga D.O."/>
            <person name="Constancio M.T.L."/>
            <person name="Alves L.M.C."/>
            <person name="Varani A.M."/>
        </authorList>
    </citation>
    <scope>NUCLEOTIDE SEQUENCE [LARGE SCALE GENOMIC DNA]</scope>
    <source>
        <strain evidence="2 3">FCAV SCS01</strain>
    </source>
</reference>
<proteinExistence type="predicted"/>
<keyword evidence="3" id="KW-1185">Reference proteome</keyword>
<protein>
    <recommendedName>
        <fullName evidence="4">Protein SlyX homolog</fullName>
    </recommendedName>
</protein>
<evidence type="ECO:0000313" key="3">
    <source>
        <dbReference type="Proteomes" id="UP000248926"/>
    </source>
</evidence>
<evidence type="ECO:0008006" key="4">
    <source>
        <dbReference type="Google" id="ProtNLM"/>
    </source>
</evidence>
<accession>A0A328P8I1</accession>
<dbReference type="Pfam" id="PF04102">
    <property type="entry name" value="SlyX"/>
    <property type="match status" value="1"/>
</dbReference>
<gene>
    <name evidence="2" type="ORF">CA260_09115</name>
</gene>
<evidence type="ECO:0000313" key="2">
    <source>
        <dbReference type="EMBL" id="RAO77970.1"/>
    </source>
</evidence>
<dbReference type="OrthoDB" id="8606883at2"/>
<feature type="region of interest" description="Disordered" evidence="1">
    <location>
        <begin position="54"/>
        <end position="74"/>
    </location>
</feature>